<dbReference type="Pfam" id="PF12917">
    <property type="entry name" value="YfbR-like"/>
    <property type="match status" value="1"/>
</dbReference>
<dbReference type="Proteomes" id="UP000190814">
    <property type="component" value="Unassembled WGS sequence"/>
</dbReference>
<name>A0A1T4W2Z3_9FIRM</name>
<feature type="domain" description="HD/PDEase" evidence="2">
    <location>
        <begin position="34"/>
        <end position="159"/>
    </location>
</feature>
<dbReference type="CDD" id="cd00077">
    <property type="entry name" value="HDc"/>
    <property type="match status" value="1"/>
</dbReference>
<evidence type="ECO:0000259" key="2">
    <source>
        <dbReference type="SMART" id="SM00471"/>
    </source>
</evidence>
<dbReference type="NCBIfam" id="NF003009">
    <property type="entry name" value="PRK03826.1"/>
    <property type="match status" value="1"/>
</dbReference>
<accession>A0A1T4W2Z3</accession>
<evidence type="ECO:0000313" key="4">
    <source>
        <dbReference type="Proteomes" id="UP000190814"/>
    </source>
</evidence>
<keyword evidence="1" id="KW-0378">Hydrolase</keyword>
<dbReference type="PANTHER" id="PTHR11845">
    <property type="entry name" value="5'-DEOXYNUCLEOTIDASE HDDC2"/>
    <property type="match status" value="1"/>
</dbReference>
<dbReference type="GO" id="GO:0002953">
    <property type="term" value="F:5'-deoxynucleotidase activity"/>
    <property type="evidence" value="ECO:0007669"/>
    <property type="project" value="InterPro"/>
</dbReference>
<dbReference type="Gene3D" id="1.10.3210.10">
    <property type="entry name" value="Hypothetical protein af1432"/>
    <property type="match status" value="1"/>
</dbReference>
<dbReference type="PANTHER" id="PTHR11845:SF13">
    <property type="entry name" value="5'-DEOXYNUCLEOTIDASE HDDC2"/>
    <property type="match status" value="1"/>
</dbReference>
<dbReference type="InterPro" id="IPR003607">
    <property type="entry name" value="HD/PDEase_dom"/>
</dbReference>
<evidence type="ECO:0000256" key="1">
    <source>
        <dbReference type="ARBA" id="ARBA00022801"/>
    </source>
</evidence>
<sequence length="204" mass="23796">MTEIKYSDADNFDFLGMLSRMRYINRWGLMRNTINENIAEHSLDVAFIAHALSVISNVYFNGNIDIEHVTMLAMYHDTSEIITGDLPTPIKYYAPDIKKAYKDVENVAIEKLLSELPEEMRDYYKNILHVENNSYEERRIVKAADKISALVKCMEEISMGNHDFDSAKETLENTIKKMEMEEVDFFMEHFLPAYNKTLDEQSKL</sequence>
<evidence type="ECO:0000313" key="3">
    <source>
        <dbReference type="EMBL" id="SKA71622.1"/>
    </source>
</evidence>
<proteinExistence type="predicted"/>
<dbReference type="InterPro" id="IPR039356">
    <property type="entry name" value="YfbR/HDDC2"/>
</dbReference>
<dbReference type="GO" id="GO:0005737">
    <property type="term" value="C:cytoplasm"/>
    <property type="evidence" value="ECO:0007669"/>
    <property type="project" value="TreeGrafter"/>
</dbReference>
<dbReference type="SMART" id="SM00471">
    <property type="entry name" value="HDc"/>
    <property type="match status" value="1"/>
</dbReference>
<keyword evidence="4" id="KW-1185">Reference proteome</keyword>
<reference evidence="3 4" key="1">
    <citation type="submission" date="2017-02" db="EMBL/GenBank/DDBJ databases">
        <authorList>
            <person name="Peterson S.W."/>
        </authorList>
    </citation>
    <scope>NUCLEOTIDE SEQUENCE [LARGE SCALE GENOMIC DNA]</scope>
    <source>
        <strain evidence="3 4">ATCC 35992</strain>
    </source>
</reference>
<dbReference type="AlphaFoldDB" id="A0A1T4W2Z3"/>
<dbReference type="STRING" id="39495.SAMN02745111_02227"/>
<gene>
    <name evidence="3" type="ORF">SAMN02745111_02227</name>
</gene>
<dbReference type="EMBL" id="FUXZ01000016">
    <property type="protein sequence ID" value="SKA71622.1"/>
    <property type="molecule type" value="Genomic_DNA"/>
</dbReference>
<dbReference type="SUPFAM" id="SSF109604">
    <property type="entry name" value="HD-domain/PDEase-like"/>
    <property type="match status" value="1"/>
</dbReference>
<protein>
    <submittedName>
        <fullName evidence="3">5'-deoxynucleotidase</fullName>
    </submittedName>
</protein>
<organism evidence="3 4">
    <name type="scientific">Eubacterium uniforme</name>
    <dbReference type="NCBI Taxonomy" id="39495"/>
    <lineage>
        <taxon>Bacteria</taxon>
        <taxon>Bacillati</taxon>
        <taxon>Bacillota</taxon>
        <taxon>Clostridia</taxon>
        <taxon>Eubacteriales</taxon>
        <taxon>Eubacteriaceae</taxon>
        <taxon>Eubacterium</taxon>
    </lineage>
</organism>